<dbReference type="Proteomes" id="UP000271889">
    <property type="component" value="Unassembled WGS sequence"/>
</dbReference>
<keyword evidence="2" id="KW-1185">Reference proteome</keyword>
<organism evidence="1 2">
    <name type="scientific">Cylicostephanus goldi</name>
    <name type="common">Nematode worm</name>
    <dbReference type="NCBI Taxonomy" id="71465"/>
    <lineage>
        <taxon>Eukaryota</taxon>
        <taxon>Metazoa</taxon>
        <taxon>Ecdysozoa</taxon>
        <taxon>Nematoda</taxon>
        <taxon>Chromadorea</taxon>
        <taxon>Rhabditida</taxon>
        <taxon>Rhabditina</taxon>
        <taxon>Rhabditomorpha</taxon>
        <taxon>Strongyloidea</taxon>
        <taxon>Strongylidae</taxon>
        <taxon>Cylicostephanus</taxon>
    </lineage>
</organism>
<dbReference type="EMBL" id="UYRV01000042">
    <property type="protein sequence ID" value="VDK40719.1"/>
    <property type="molecule type" value="Genomic_DNA"/>
</dbReference>
<evidence type="ECO:0000313" key="2">
    <source>
        <dbReference type="Proteomes" id="UP000271889"/>
    </source>
</evidence>
<protein>
    <submittedName>
        <fullName evidence="1">Uncharacterized protein</fullName>
    </submittedName>
</protein>
<reference evidence="1 2" key="1">
    <citation type="submission" date="2018-11" db="EMBL/GenBank/DDBJ databases">
        <authorList>
            <consortium name="Pathogen Informatics"/>
        </authorList>
    </citation>
    <scope>NUCLEOTIDE SEQUENCE [LARGE SCALE GENOMIC DNA]</scope>
</reference>
<gene>
    <name evidence="1" type="ORF">CGOC_LOCUS55</name>
</gene>
<sequence length="219" mass="25209">MKFCPKTIAPQMDPVTMWTRDEVLKMGNAKSVYINEMGNRAYGANLKQAEQIRHLNQAWVARTYRKDPQPDPARSTKCEAELDQLMRNLCDAWNGTKALKKTKLKSTYEDNEFLIALKNYVEVNDYDPFEYCPLTMVDGQGNTRTMKCLKKPTEIIDSAVLNRMQCQSNAIIDGSHKSNGRFVEKFLFCMIMLVNDYEVSSLMIGTYQDQLDKLFTSKL</sequence>
<evidence type="ECO:0000313" key="1">
    <source>
        <dbReference type="EMBL" id="VDK40719.1"/>
    </source>
</evidence>
<name>A0A3P6PX91_CYLGO</name>
<accession>A0A3P6PX91</accession>
<dbReference type="AlphaFoldDB" id="A0A3P6PX91"/>
<dbReference type="OrthoDB" id="5832223at2759"/>
<proteinExistence type="predicted"/>